<dbReference type="OrthoDB" id="3934656at2759"/>
<dbReference type="PRINTS" id="PR00463">
    <property type="entry name" value="EP450I"/>
</dbReference>
<sequence length="527" mass="59863">MALLGSLNLTDALPALRITLQQHWFSILIFLFATRIIYLRYFHPLAKFPGPFWGSITDLYSCYIYLTKEQHLRELELHKKYGPIVRYKPNLVLVDDPNYLPVIYHKHVDKTAFQKASGLGFSSAVVSALPHKEHAALKKRVAPSFTMTNIRGMEGAVDTRVREWITRIDQDFAQKKMAMDFGPWSQYYAYDVVSELAFGKPFGFVKAASDVAGLIHSLHITMPGAGILQRIPSLADVLSLPILEKKMMPNPTDKTGIGAIMGFRNKLIRKRIESGESGSGENGVKDILGHLLAYRDENGNGISEEDLNSELMIVLLAGSDTTAAAFRNFLKHILGHPDVYKRLQAELDEAYDSGKLSSPPNYDEILELKYFLACIKESMRHEAPVPSHLPRMVSEPGYNIAGHFIPGGAEIGCNAWVTARHKTFGEDAHLFNPDRYYNASEKELIRLDKLDYVWGYGSRACLGRNLAQVELYKILCEFFRRFKPSWTVAPEGQEPKEMTEENFGIWIQFGLWTNVERRDVKEWKYSY</sequence>
<dbReference type="Proteomes" id="UP000275078">
    <property type="component" value="Unassembled WGS sequence"/>
</dbReference>
<keyword evidence="5 6" id="KW-0503">Monooxygenase</keyword>
<evidence type="ECO:0000256" key="3">
    <source>
        <dbReference type="ARBA" id="ARBA00023004"/>
    </source>
</evidence>
<protein>
    <submittedName>
        <fullName evidence="6">Putative cytochrome P450 monooxygenase</fullName>
    </submittedName>
</protein>
<dbReference type="PANTHER" id="PTHR24305:SF85">
    <property type="entry name" value="P450, PUTATIVE (EUROFUNG)-RELATED"/>
    <property type="match status" value="1"/>
</dbReference>
<keyword evidence="7" id="KW-1185">Reference proteome</keyword>
<dbReference type="InterPro" id="IPR001128">
    <property type="entry name" value="Cyt_P450"/>
</dbReference>
<dbReference type="InterPro" id="IPR050121">
    <property type="entry name" value="Cytochrome_P450_monoxygenase"/>
</dbReference>
<evidence type="ECO:0000256" key="1">
    <source>
        <dbReference type="ARBA" id="ARBA00001971"/>
    </source>
</evidence>
<comment type="similarity">
    <text evidence="5">Belongs to the cytochrome P450 family.</text>
</comment>
<dbReference type="InterPro" id="IPR017972">
    <property type="entry name" value="Cyt_P450_CS"/>
</dbReference>
<evidence type="ECO:0000256" key="5">
    <source>
        <dbReference type="RuleBase" id="RU000461"/>
    </source>
</evidence>
<evidence type="ECO:0000256" key="2">
    <source>
        <dbReference type="ARBA" id="ARBA00022723"/>
    </source>
</evidence>
<dbReference type="PROSITE" id="PS00086">
    <property type="entry name" value="CYTOCHROME_P450"/>
    <property type="match status" value="1"/>
</dbReference>
<dbReference type="GO" id="GO:0020037">
    <property type="term" value="F:heme binding"/>
    <property type="evidence" value="ECO:0007669"/>
    <property type="project" value="InterPro"/>
</dbReference>
<evidence type="ECO:0000313" key="6">
    <source>
        <dbReference type="EMBL" id="RPA85284.1"/>
    </source>
</evidence>
<dbReference type="PANTHER" id="PTHR24305">
    <property type="entry name" value="CYTOCHROME P450"/>
    <property type="match status" value="1"/>
</dbReference>
<accession>A0A3N4IUL6</accession>
<evidence type="ECO:0000313" key="7">
    <source>
        <dbReference type="Proteomes" id="UP000275078"/>
    </source>
</evidence>
<comment type="cofactor">
    <cofactor evidence="1 4">
        <name>heme</name>
        <dbReference type="ChEBI" id="CHEBI:30413"/>
    </cofactor>
</comment>
<dbReference type="STRING" id="1160509.A0A3N4IUL6"/>
<dbReference type="GO" id="GO:0005506">
    <property type="term" value="F:iron ion binding"/>
    <property type="evidence" value="ECO:0007669"/>
    <property type="project" value="InterPro"/>
</dbReference>
<dbReference type="GO" id="GO:0004497">
    <property type="term" value="F:monooxygenase activity"/>
    <property type="evidence" value="ECO:0007669"/>
    <property type="project" value="UniProtKB-KW"/>
</dbReference>
<gene>
    <name evidence="6" type="ORF">BJ508DRAFT_373664</name>
</gene>
<evidence type="ECO:0000256" key="4">
    <source>
        <dbReference type="PIRSR" id="PIRSR602401-1"/>
    </source>
</evidence>
<dbReference type="AlphaFoldDB" id="A0A3N4IUL6"/>
<dbReference type="Gene3D" id="1.10.630.10">
    <property type="entry name" value="Cytochrome P450"/>
    <property type="match status" value="1"/>
</dbReference>
<dbReference type="CDD" id="cd11060">
    <property type="entry name" value="CYP57A1-like"/>
    <property type="match status" value="1"/>
</dbReference>
<name>A0A3N4IUL6_ASCIM</name>
<reference evidence="6 7" key="1">
    <citation type="journal article" date="2018" name="Nat. Ecol. Evol.">
        <title>Pezizomycetes genomes reveal the molecular basis of ectomycorrhizal truffle lifestyle.</title>
        <authorList>
            <person name="Murat C."/>
            <person name="Payen T."/>
            <person name="Noel B."/>
            <person name="Kuo A."/>
            <person name="Morin E."/>
            <person name="Chen J."/>
            <person name="Kohler A."/>
            <person name="Krizsan K."/>
            <person name="Balestrini R."/>
            <person name="Da Silva C."/>
            <person name="Montanini B."/>
            <person name="Hainaut M."/>
            <person name="Levati E."/>
            <person name="Barry K.W."/>
            <person name="Belfiori B."/>
            <person name="Cichocki N."/>
            <person name="Clum A."/>
            <person name="Dockter R.B."/>
            <person name="Fauchery L."/>
            <person name="Guy J."/>
            <person name="Iotti M."/>
            <person name="Le Tacon F."/>
            <person name="Lindquist E.A."/>
            <person name="Lipzen A."/>
            <person name="Malagnac F."/>
            <person name="Mello A."/>
            <person name="Molinier V."/>
            <person name="Miyauchi S."/>
            <person name="Poulain J."/>
            <person name="Riccioni C."/>
            <person name="Rubini A."/>
            <person name="Sitrit Y."/>
            <person name="Splivallo R."/>
            <person name="Traeger S."/>
            <person name="Wang M."/>
            <person name="Zifcakova L."/>
            <person name="Wipf D."/>
            <person name="Zambonelli A."/>
            <person name="Paolocci F."/>
            <person name="Nowrousian M."/>
            <person name="Ottonello S."/>
            <person name="Baldrian P."/>
            <person name="Spatafora J.W."/>
            <person name="Henrissat B."/>
            <person name="Nagy L.G."/>
            <person name="Aury J.M."/>
            <person name="Wincker P."/>
            <person name="Grigoriev I.V."/>
            <person name="Bonfante P."/>
            <person name="Martin F.M."/>
        </authorList>
    </citation>
    <scope>NUCLEOTIDE SEQUENCE [LARGE SCALE GENOMIC DNA]</scope>
    <source>
        <strain evidence="6 7">RN42</strain>
    </source>
</reference>
<keyword evidence="3 4" id="KW-0408">Iron</keyword>
<organism evidence="6 7">
    <name type="scientific">Ascobolus immersus RN42</name>
    <dbReference type="NCBI Taxonomy" id="1160509"/>
    <lineage>
        <taxon>Eukaryota</taxon>
        <taxon>Fungi</taxon>
        <taxon>Dikarya</taxon>
        <taxon>Ascomycota</taxon>
        <taxon>Pezizomycotina</taxon>
        <taxon>Pezizomycetes</taxon>
        <taxon>Pezizales</taxon>
        <taxon>Ascobolaceae</taxon>
        <taxon>Ascobolus</taxon>
    </lineage>
</organism>
<proteinExistence type="inferred from homology"/>
<dbReference type="PRINTS" id="PR00385">
    <property type="entry name" value="P450"/>
</dbReference>
<dbReference type="GO" id="GO:0016705">
    <property type="term" value="F:oxidoreductase activity, acting on paired donors, with incorporation or reduction of molecular oxygen"/>
    <property type="evidence" value="ECO:0007669"/>
    <property type="project" value="InterPro"/>
</dbReference>
<dbReference type="SUPFAM" id="SSF48264">
    <property type="entry name" value="Cytochrome P450"/>
    <property type="match status" value="1"/>
</dbReference>
<dbReference type="InterPro" id="IPR036396">
    <property type="entry name" value="Cyt_P450_sf"/>
</dbReference>
<keyword evidence="4 5" id="KW-0349">Heme</keyword>
<keyword evidence="5" id="KW-0560">Oxidoreductase</keyword>
<dbReference type="Pfam" id="PF00067">
    <property type="entry name" value="p450"/>
    <property type="match status" value="1"/>
</dbReference>
<dbReference type="InterPro" id="IPR002401">
    <property type="entry name" value="Cyt_P450_E_grp-I"/>
</dbReference>
<feature type="binding site" description="axial binding residue" evidence="4">
    <location>
        <position position="461"/>
    </location>
    <ligand>
        <name>heme</name>
        <dbReference type="ChEBI" id="CHEBI:30413"/>
    </ligand>
    <ligandPart>
        <name>Fe</name>
        <dbReference type="ChEBI" id="CHEBI:18248"/>
    </ligandPart>
</feature>
<dbReference type="EMBL" id="ML119654">
    <property type="protein sequence ID" value="RPA85284.1"/>
    <property type="molecule type" value="Genomic_DNA"/>
</dbReference>
<keyword evidence="2 4" id="KW-0479">Metal-binding</keyword>